<dbReference type="AlphaFoldDB" id="A0A0B7N9H3"/>
<keyword evidence="2" id="KW-1185">Reference proteome</keyword>
<organism evidence="1 2">
    <name type="scientific">Parasitella parasitica</name>
    <dbReference type="NCBI Taxonomy" id="35722"/>
    <lineage>
        <taxon>Eukaryota</taxon>
        <taxon>Fungi</taxon>
        <taxon>Fungi incertae sedis</taxon>
        <taxon>Mucoromycota</taxon>
        <taxon>Mucoromycotina</taxon>
        <taxon>Mucoromycetes</taxon>
        <taxon>Mucorales</taxon>
        <taxon>Mucorineae</taxon>
        <taxon>Mucoraceae</taxon>
        <taxon>Parasitella</taxon>
    </lineage>
</organism>
<sequence length="132" mass="14697">MSIDLSNVIQVNTLKLSLSRIVDSVNGKMTSLFRQYLDDTFWKELSKVDITLCAGMPDTSKNLYQAMMTEGSNNGKLNRKQLRIAVAKKKLSLLESNQTDSLQVLDIIDLLAKHCLSDSAILPNNAESITIH</sequence>
<dbReference type="OrthoDB" id="2244190at2759"/>
<reference evidence="1 2" key="1">
    <citation type="submission" date="2014-09" db="EMBL/GenBank/DDBJ databases">
        <authorList>
            <person name="Ellenberger Sabrina"/>
        </authorList>
    </citation>
    <scope>NUCLEOTIDE SEQUENCE [LARGE SCALE GENOMIC DNA]</scope>
    <source>
        <strain evidence="1 2">CBS 412.66</strain>
    </source>
</reference>
<gene>
    <name evidence="1" type="primary">PARPA_09331.1 scaffold 36060</name>
</gene>
<dbReference type="EMBL" id="LN731879">
    <property type="protein sequence ID" value="CEP15130.1"/>
    <property type="molecule type" value="Genomic_DNA"/>
</dbReference>
<name>A0A0B7N9H3_9FUNG</name>
<protein>
    <submittedName>
        <fullName evidence="1">Uncharacterized protein</fullName>
    </submittedName>
</protein>
<proteinExistence type="predicted"/>
<accession>A0A0B7N9H3</accession>
<dbReference type="Proteomes" id="UP000054107">
    <property type="component" value="Unassembled WGS sequence"/>
</dbReference>
<evidence type="ECO:0000313" key="2">
    <source>
        <dbReference type="Proteomes" id="UP000054107"/>
    </source>
</evidence>
<evidence type="ECO:0000313" key="1">
    <source>
        <dbReference type="EMBL" id="CEP15130.1"/>
    </source>
</evidence>